<evidence type="ECO:0000313" key="4">
    <source>
        <dbReference type="Proteomes" id="UP000219621"/>
    </source>
</evidence>
<dbReference type="SUPFAM" id="SSF81324">
    <property type="entry name" value="Voltage-gated potassium channels"/>
    <property type="match status" value="1"/>
</dbReference>
<feature type="transmembrane region" description="Helical" evidence="1">
    <location>
        <begin position="12"/>
        <end position="38"/>
    </location>
</feature>
<accession>A0A286G2X2</accession>
<dbReference type="RefSeq" id="WP_097277243.1">
    <property type="nucleotide sequence ID" value="NZ_OCNJ01000001.1"/>
</dbReference>
<feature type="domain" description="Potassium channel" evidence="2">
    <location>
        <begin position="73"/>
        <end position="155"/>
    </location>
</feature>
<keyword evidence="1" id="KW-0472">Membrane</keyword>
<reference evidence="3 4" key="1">
    <citation type="submission" date="2017-09" db="EMBL/GenBank/DDBJ databases">
        <authorList>
            <person name="Ehlers B."/>
            <person name="Leendertz F.H."/>
        </authorList>
    </citation>
    <scope>NUCLEOTIDE SEQUENCE [LARGE SCALE GENOMIC DNA]</scope>
    <source>
        <strain evidence="3 4">USBA 140</strain>
    </source>
</reference>
<gene>
    <name evidence="3" type="ORF">SAMN05421508_101350</name>
</gene>
<evidence type="ECO:0000256" key="1">
    <source>
        <dbReference type="SAM" id="Phobius"/>
    </source>
</evidence>
<dbReference type="OrthoDB" id="3422146at2"/>
<feature type="transmembrane region" description="Helical" evidence="1">
    <location>
        <begin position="58"/>
        <end position="82"/>
    </location>
</feature>
<protein>
    <submittedName>
        <fullName evidence="3">Ion channel</fullName>
    </submittedName>
</protein>
<dbReference type="EMBL" id="OCNJ01000001">
    <property type="protein sequence ID" value="SOD89833.1"/>
    <property type="molecule type" value="Genomic_DNA"/>
</dbReference>
<keyword evidence="4" id="KW-1185">Reference proteome</keyword>
<dbReference type="Gene3D" id="1.10.287.70">
    <property type="match status" value="1"/>
</dbReference>
<organism evidence="3 4">
    <name type="scientific">Caenispirillum bisanense</name>
    <dbReference type="NCBI Taxonomy" id="414052"/>
    <lineage>
        <taxon>Bacteria</taxon>
        <taxon>Pseudomonadati</taxon>
        <taxon>Pseudomonadota</taxon>
        <taxon>Alphaproteobacteria</taxon>
        <taxon>Rhodospirillales</taxon>
        <taxon>Novispirillaceae</taxon>
        <taxon>Caenispirillum</taxon>
    </lineage>
</organism>
<name>A0A286G2X2_9PROT</name>
<sequence>MTEIIRTLLFGGLGAVVLALAFVDLLVTTLTVGGTGPFTRRLPPLLWRLARATGRRGVLAYTGMVTLLGIALVWILLLWGGWLLVFSADPWSVVVAQTGRPATLVERTYFVGYTLFTLGLGDYKPHGGTWQMLSVLVVASGLTAVTLIISYIVPVVSAAAQRRALAAHLAALGRSPRDILHRAWNGRDFKGLEPHLQALVGRLTQQAQ</sequence>
<keyword evidence="1" id="KW-1133">Transmembrane helix</keyword>
<proteinExistence type="predicted"/>
<keyword evidence="1" id="KW-0812">Transmembrane</keyword>
<feature type="transmembrane region" description="Helical" evidence="1">
    <location>
        <begin position="130"/>
        <end position="153"/>
    </location>
</feature>
<evidence type="ECO:0000259" key="2">
    <source>
        <dbReference type="Pfam" id="PF07885"/>
    </source>
</evidence>
<dbReference type="Pfam" id="PF07885">
    <property type="entry name" value="Ion_trans_2"/>
    <property type="match status" value="1"/>
</dbReference>
<dbReference type="InterPro" id="IPR013099">
    <property type="entry name" value="K_chnl_dom"/>
</dbReference>
<dbReference type="AlphaFoldDB" id="A0A286G2X2"/>
<dbReference type="Proteomes" id="UP000219621">
    <property type="component" value="Unassembled WGS sequence"/>
</dbReference>
<evidence type="ECO:0000313" key="3">
    <source>
        <dbReference type="EMBL" id="SOD89833.1"/>
    </source>
</evidence>